<protein>
    <submittedName>
        <fullName evidence="1">Uncharacterized protein</fullName>
    </submittedName>
</protein>
<accession>A0A923L2A0</accession>
<keyword evidence="2" id="KW-1185">Reference proteome</keyword>
<reference evidence="1" key="1">
    <citation type="submission" date="2020-08" db="EMBL/GenBank/DDBJ databases">
        <title>Genome public.</title>
        <authorList>
            <person name="Liu C."/>
            <person name="Sun Q."/>
        </authorList>
    </citation>
    <scope>NUCLEOTIDE SEQUENCE</scope>
    <source>
        <strain evidence="1">BX8</strain>
    </source>
</reference>
<gene>
    <name evidence="1" type="ORF">H8S23_13540</name>
</gene>
<comment type="caution">
    <text evidence="1">The sequence shown here is derived from an EMBL/GenBank/DDBJ whole genome shotgun (WGS) entry which is preliminary data.</text>
</comment>
<name>A0A923L2A0_9FIRM</name>
<dbReference type="AlphaFoldDB" id="A0A923L2A0"/>
<dbReference type="RefSeq" id="WP_186888888.1">
    <property type="nucleotide sequence ID" value="NZ_JACONZ010000005.1"/>
</dbReference>
<dbReference type="Proteomes" id="UP000659630">
    <property type="component" value="Unassembled WGS sequence"/>
</dbReference>
<proteinExistence type="predicted"/>
<dbReference type="EMBL" id="JACONZ010000005">
    <property type="protein sequence ID" value="MBC5582532.1"/>
    <property type="molecule type" value="Genomic_DNA"/>
</dbReference>
<evidence type="ECO:0000313" key="1">
    <source>
        <dbReference type="EMBL" id="MBC5582532.1"/>
    </source>
</evidence>
<sequence length="125" mass="13575">MHFAGGDSGGFAARFSAAKARVSAFSRFQKTKGSAGGGAFYFCFDAVLRLCRKQSCSSAADGNMFCKGRITGWDLLVKQNTAQKQMAFMARALRKTSRKWRIVPQANPANPHEMGVFSKPTNKAA</sequence>
<evidence type="ECO:0000313" key="2">
    <source>
        <dbReference type="Proteomes" id="UP000659630"/>
    </source>
</evidence>
<organism evidence="1 2">
    <name type="scientific">Anaerofilum hominis</name>
    <dbReference type="NCBI Taxonomy" id="2763016"/>
    <lineage>
        <taxon>Bacteria</taxon>
        <taxon>Bacillati</taxon>
        <taxon>Bacillota</taxon>
        <taxon>Clostridia</taxon>
        <taxon>Eubacteriales</taxon>
        <taxon>Oscillospiraceae</taxon>
        <taxon>Anaerofilum</taxon>
    </lineage>
</organism>